<reference evidence="7 8" key="1">
    <citation type="submission" date="2023-07" db="EMBL/GenBank/DDBJ databases">
        <title>Genomic Encyclopedia of Type Strains, Phase IV (KMG-IV): sequencing the most valuable type-strain genomes for metagenomic binning, comparative biology and taxonomic classification.</title>
        <authorList>
            <person name="Goeker M."/>
        </authorList>
    </citation>
    <scope>NUCLEOTIDE SEQUENCE [LARGE SCALE GENOMIC DNA]</scope>
    <source>
        <strain evidence="7 8">DSM 20694</strain>
    </source>
</reference>
<keyword evidence="4 6" id="KW-1133">Transmembrane helix</keyword>
<evidence type="ECO:0000256" key="5">
    <source>
        <dbReference type="ARBA" id="ARBA00023136"/>
    </source>
</evidence>
<comment type="caution">
    <text evidence="7">The sequence shown here is derived from an EMBL/GenBank/DDBJ whole genome shotgun (WGS) entry which is preliminary data.</text>
</comment>
<sequence>MIEIIVYIIAGILAGTGIGLVGLSAASIITPVLVVILGFSAYKAIGIALAADVLAAMVSSITYFKHKNIDLKNGIIMMISTMTFTYISSCFAKNISNDTLGSISIYATIFLGIRLITKPITTPKGEVNKNRSRKKQIILSIIWGALIGVVCGSIGVGGGVMILLVLTSILGYDLKTAVGTSVFIMAFTALTGSVTHIIHGGTNLMAMAFCGIFALISSRTAAIFANKTDDKKLNKITGIFLIIFGVILLCIKLFGHVI</sequence>
<feature type="transmembrane region" description="Helical" evidence="6">
    <location>
        <begin position="6"/>
        <end position="37"/>
    </location>
</feature>
<gene>
    <name evidence="7" type="ORF">J2S18_002258</name>
</gene>
<evidence type="ECO:0000313" key="7">
    <source>
        <dbReference type="EMBL" id="MDQ0150315.1"/>
    </source>
</evidence>
<feature type="transmembrane region" description="Helical" evidence="6">
    <location>
        <begin position="178"/>
        <end position="198"/>
    </location>
</feature>
<evidence type="ECO:0000256" key="6">
    <source>
        <dbReference type="RuleBase" id="RU363041"/>
    </source>
</evidence>
<comment type="similarity">
    <text evidence="2 6">Belongs to the 4-toluene sulfonate uptake permease (TSUP) (TC 2.A.102) family.</text>
</comment>
<feature type="transmembrane region" description="Helical" evidence="6">
    <location>
        <begin position="99"/>
        <end position="117"/>
    </location>
</feature>
<feature type="transmembrane region" description="Helical" evidence="6">
    <location>
        <begin position="44"/>
        <end position="63"/>
    </location>
</feature>
<evidence type="ECO:0000313" key="8">
    <source>
        <dbReference type="Proteomes" id="UP001228504"/>
    </source>
</evidence>
<evidence type="ECO:0000256" key="2">
    <source>
        <dbReference type="ARBA" id="ARBA00009142"/>
    </source>
</evidence>
<name>A0ABT9UVG4_9FIRM</name>
<keyword evidence="8" id="KW-1185">Reference proteome</keyword>
<keyword evidence="6" id="KW-1003">Cell membrane</keyword>
<dbReference type="EMBL" id="JAUSUF010000008">
    <property type="protein sequence ID" value="MDQ0150315.1"/>
    <property type="molecule type" value="Genomic_DNA"/>
</dbReference>
<keyword evidence="5 6" id="KW-0472">Membrane</keyword>
<feature type="transmembrane region" description="Helical" evidence="6">
    <location>
        <begin position="236"/>
        <end position="255"/>
    </location>
</feature>
<organism evidence="7 8">
    <name type="scientific">Eubacterium multiforme</name>
    <dbReference type="NCBI Taxonomy" id="83339"/>
    <lineage>
        <taxon>Bacteria</taxon>
        <taxon>Bacillati</taxon>
        <taxon>Bacillota</taxon>
        <taxon>Clostridia</taxon>
        <taxon>Eubacteriales</taxon>
        <taxon>Eubacteriaceae</taxon>
        <taxon>Eubacterium</taxon>
    </lineage>
</organism>
<dbReference type="InterPro" id="IPR002781">
    <property type="entry name" value="TM_pro_TauE-like"/>
</dbReference>
<dbReference type="PANTHER" id="PTHR43701">
    <property type="entry name" value="MEMBRANE TRANSPORTER PROTEIN MJ0441-RELATED"/>
    <property type="match status" value="1"/>
</dbReference>
<comment type="subcellular location">
    <subcellularLocation>
        <location evidence="6">Cell membrane</location>
        <topology evidence="6">Multi-pass membrane protein</topology>
    </subcellularLocation>
    <subcellularLocation>
        <location evidence="1">Membrane</location>
        <topology evidence="1">Multi-pass membrane protein</topology>
    </subcellularLocation>
</comment>
<dbReference type="PANTHER" id="PTHR43701:SF2">
    <property type="entry name" value="MEMBRANE TRANSPORTER PROTEIN YJNA-RELATED"/>
    <property type="match status" value="1"/>
</dbReference>
<protein>
    <recommendedName>
        <fullName evidence="6">Probable membrane transporter protein</fullName>
    </recommendedName>
</protein>
<dbReference type="Proteomes" id="UP001228504">
    <property type="component" value="Unassembled WGS sequence"/>
</dbReference>
<evidence type="ECO:0000256" key="4">
    <source>
        <dbReference type="ARBA" id="ARBA00022989"/>
    </source>
</evidence>
<dbReference type="InterPro" id="IPR051598">
    <property type="entry name" value="TSUP/Inactive_protease-like"/>
</dbReference>
<feature type="transmembrane region" description="Helical" evidence="6">
    <location>
        <begin position="75"/>
        <end position="92"/>
    </location>
</feature>
<evidence type="ECO:0000256" key="1">
    <source>
        <dbReference type="ARBA" id="ARBA00004141"/>
    </source>
</evidence>
<feature type="transmembrane region" description="Helical" evidence="6">
    <location>
        <begin position="137"/>
        <end position="166"/>
    </location>
</feature>
<evidence type="ECO:0000256" key="3">
    <source>
        <dbReference type="ARBA" id="ARBA00022692"/>
    </source>
</evidence>
<keyword evidence="3 6" id="KW-0812">Transmembrane</keyword>
<accession>A0ABT9UVG4</accession>
<dbReference type="Pfam" id="PF01925">
    <property type="entry name" value="TauE"/>
    <property type="match status" value="1"/>
</dbReference>
<proteinExistence type="inferred from homology"/>
<feature type="transmembrane region" description="Helical" evidence="6">
    <location>
        <begin position="204"/>
        <end position="224"/>
    </location>
</feature>